<reference evidence="12 13" key="1">
    <citation type="submission" date="2024-01" db="EMBL/GenBank/DDBJ databases">
        <authorList>
            <person name="Alioto T."/>
            <person name="Alioto T."/>
            <person name="Gomez Garrido J."/>
        </authorList>
    </citation>
    <scope>NUCLEOTIDE SEQUENCE [LARGE SCALE GENOMIC DNA]</scope>
</reference>
<keyword evidence="7" id="KW-1015">Disulfide bond</keyword>
<dbReference type="SUPFAM" id="SSF57501">
    <property type="entry name" value="Cystine-knot cytokines"/>
    <property type="match status" value="1"/>
</dbReference>
<comment type="function">
    <text evidence="1">Involved in gametogenesis and steroidogenesis.</text>
</comment>
<evidence type="ECO:0000256" key="3">
    <source>
        <dbReference type="ARBA" id="ARBA00006552"/>
    </source>
</evidence>
<evidence type="ECO:0000313" key="12">
    <source>
        <dbReference type="EMBL" id="CAK6974922.1"/>
    </source>
</evidence>
<dbReference type="GO" id="GO:0005576">
    <property type="term" value="C:extracellular region"/>
    <property type="evidence" value="ECO:0007669"/>
    <property type="project" value="UniProtKB-SubCell"/>
</dbReference>
<feature type="chain" id="PRO_5043438339" evidence="10">
    <location>
        <begin position="42"/>
        <end position="139"/>
    </location>
</feature>
<comment type="subunit">
    <text evidence="4">Heterodimer of an alpha and a beta chain.</text>
</comment>
<comment type="caution">
    <text evidence="12">The sequence shown here is derived from an EMBL/GenBank/DDBJ whole genome shotgun (WGS) entry which is preliminary data.</text>
</comment>
<name>A0AAV1PSU5_SCOSC</name>
<evidence type="ECO:0000256" key="5">
    <source>
        <dbReference type="ARBA" id="ARBA00022525"/>
    </source>
</evidence>
<dbReference type="PROSITE" id="PS00689">
    <property type="entry name" value="GLYCO_HORMONE_BETA_2"/>
    <property type="match status" value="1"/>
</dbReference>
<keyword evidence="8" id="KW-0325">Glycoprotein</keyword>
<keyword evidence="5" id="KW-0964">Secreted</keyword>
<dbReference type="AlphaFoldDB" id="A0AAV1PSU5"/>
<proteinExistence type="inferred from homology"/>
<feature type="signal peptide" evidence="10">
    <location>
        <begin position="1"/>
        <end position="41"/>
    </location>
</feature>
<organism evidence="12 13">
    <name type="scientific">Scomber scombrus</name>
    <name type="common">Atlantic mackerel</name>
    <name type="synonym">Scomber vernalis</name>
    <dbReference type="NCBI Taxonomy" id="13677"/>
    <lineage>
        <taxon>Eukaryota</taxon>
        <taxon>Metazoa</taxon>
        <taxon>Chordata</taxon>
        <taxon>Craniata</taxon>
        <taxon>Vertebrata</taxon>
        <taxon>Euteleostomi</taxon>
        <taxon>Actinopterygii</taxon>
        <taxon>Neopterygii</taxon>
        <taxon>Teleostei</taxon>
        <taxon>Neoteleostei</taxon>
        <taxon>Acanthomorphata</taxon>
        <taxon>Pelagiaria</taxon>
        <taxon>Scombriformes</taxon>
        <taxon>Scombridae</taxon>
        <taxon>Scomber</taxon>
    </lineage>
</organism>
<dbReference type="GO" id="GO:0005179">
    <property type="term" value="F:hormone activity"/>
    <property type="evidence" value="ECO:0007669"/>
    <property type="project" value="UniProtKB-KW"/>
</dbReference>
<dbReference type="CDD" id="cd00069">
    <property type="entry name" value="GHB_like"/>
    <property type="match status" value="1"/>
</dbReference>
<dbReference type="InterPro" id="IPR029034">
    <property type="entry name" value="Cystine-knot_cytokine"/>
</dbReference>
<evidence type="ECO:0000256" key="4">
    <source>
        <dbReference type="ARBA" id="ARBA00011870"/>
    </source>
</evidence>
<comment type="similarity">
    <text evidence="3 9">Belongs to the glycoprotein hormones subunit beta family.</text>
</comment>
<keyword evidence="10" id="KW-0732">Signal</keyword>
<dbReference type="SMART" id="SM00068">
    <property type="entry name" value="GHB"/>
    <property type="match status" value="1"/>
</dbReference>
<evidence type="ECO:0000313" key="13">
    <source>
        <dbReference type="Proteomes" id="UP001314229"/>
    </source>
</evidence>
<accession>A0AAV1PSU5</accession>
<evidence type="ECO:0000256" key="10">
    <source>
        <dbReference type="SAM" id="SignalP"/>
    </source>
</evidence>
<evidence type="ECO:0000256" key="9">
    <source>
        <dbReference type="RuleBase" id="RU004069"/>
    </source>
</evidence>
<dbReference type="Pfam" id="PF00007">
    <property type="entry name" value="Cys_knot"/>
    <property type="match status" value="1"/>
</dbReference>
<dbReference type="InterPro" id="IPR018245">
    <property type="entry name" value="Gonadotropin_bsu_CS"/>
</dbReference>
<sequence>MLQYLMQGLIPSCGRRLSCTRQRMQLVVMVAVLAMAGVGQGCSFECHPKNVSIPVESCGSTEFIITTICEGQCYHRDPVYGQEEQQICSGDWFYDVKHFDGCPVGVTYPVARHCACTACNTGNTYCGRLPGYIPSCPSF</sequence>
<evidence type="ECO:0000256" key="8">
    <source>
        <dbReference type="ARBA" id="ARBA00023180"/>
    </source>
</evidence>
<protein>
    <submittedName>
        <fullName evidence="12">Gonadotropin subunit beta-1-like</fullName>
    </submittedName>
</protein>
<dbReference type="InterPro" id="IPR001545">
    <property type="entry name" value="Gonadotropin_bsu"/>
</dbReference>
<dbReference type="EMBL" id="CAWUFR010000278">
    <property type="protein sequence ID" value="CAK6974922.1"/>
    <property type="molecule type" value="Genomic_DNA"/>
</dbReference>
<evidence type="ECO:0000256" key="6">
    <source>
        <dbReference type="ARBA" id="ARBA00022702"/>
    </source>
</evidence>
<keyword evidence="13" id="KW-1185">Reference proteome</keyword>
<comment type="subcellular location">
    <subcellularLocation>
        <location evidence="2 9">Secreted</location>
    </subcellularLocation>
</comment>
<keyword evidence="6 9" id="KW-0372">Hormone</keyword>
<gene>
    <name evidence="12" type="ORF">FSCOSCO3_A011289</name>
</gene>
<dbReference type="InterPro" id="IPR006208">
    <property type="entry name" value="Glyco_hormone_CN"/>
</dbReference>
<dbReference type="Gene3D" id="2.10.90.10">
    <property type="entry name" value="Cystine-knot cytokines"/>
    <property type="match status" value="1"/>
</dbReference>
<evidence type="ECO:0000256" key="7">
    <source>
        <dbReference type="ARBA" id="ARBA00023157"/>
    </source>
</evidence>
<dbReference type="Proteomes" id="UP001314229">
    <property type="component" value="Unassembled WGS sequence"/>
</dbReference>
<evidence type="ECO:0000256" key="1">
    <source>
        <dbReference type="ARBA" id="ARBA00003920"/>
    </source>
</evidence>
<evidence type="ECO:0000256" key="2">
    <source>
        <dbReference type="ARBA" id="ARBA00004613"/>
    </source>
</evidence>
<evidence type="ECO:0000259" key="11">
    <source>
        <dbReference type="Pfam" id="PF00007"/>
    </source>
</evidence>
<feature type="domain" description="Glycoprotein hormone subunit beta" evidence="11">
    <location>
        <begin position="45"/>
        <end position="133"/>
    </location>
</feature>